<name>A0A397SSB2_9GLOM</name>
<feature type="transmembrane region" description="Helical" evidence="1">
    <location>
        <begin position="6"/>
        <end position="32"/>
    </location>
</feature>
<keyword evidence="1" id="KW-0472">Membrane</keyword>
<feature type="transmembrane region" description="Helical" evidence="1">
    <location>
        <begin position="168"/>
        <end position="193"/>
    </location>
</feature>
<keyword evidence="1" id="KW-1133">Transmembrane helix</keyword>
<dbReference type="AlphaFoldDB" id="A0A397SSB2"/>
<keyword evidence="1" id="KW-0812">Transmembrane</keyword>
<gene>
    <name evidence="2" type="ORF">C1645_773427</name>
</gene>
<feature type="transmembrane region" description="Helical" evidence="1">
    <location>
        <begin position="61"/>
        <end position="79"/>
    </location>
</feature>
<proteinExistence type="predicted"/>
<dbReference type="OrthoDB" id="2341056at2759"/>
<dbReference type="EMBL" id="QKYT01000235">
    <property type="protein sequence ID" value="RIA89050.1"/>
    <property type="molecule type" value="Genomic_DNA"/>
</dbReference>
<evidence type="ECO:0000256" key="1">
    <source>
        <dbReference type="SAM" id="Phobius"/>
    </source>
</evidence>
<evidence type="ECO:0000313" key="2">
    <source>
        <dbReference type="EMBL" id="RIA89050.1"/>
    </source>
</evidence>
<organism evidence="2 3">
    <name type="scientific">Glomus cerebriforme</name>
    <dbReference type="NCBI Taxonomy" id="658196"/>
    <lineage>
        <taxon>Eukaryota</taxon>
        <taxon>Fungi</taxon>
        <taxon>Fungi incertae sedis</taxon>
        <taxon>Mucoromycota</taxon>
        <taxon>Glomeromycotina</taxon>
        <taxon>Glomeromycetes</taxon>
        <taxon>Glomerales</taxon>
        <taxon>Glomeraceae</taxon>
        <taxon>Glomus</taxon>
    </lineage>
</organism>
<keyword evidence="3" id="KW-1185">Reference proteome</keyword>
<dbReference type="Proteomes" id="UP000265703">
    <property type="component" value="Unassembled WGS sequence"/>
</dbReference>
<accession>A0A397SSB2</accession>
<evidence type="ECO:0000313" key="3">
    <source>
        <dbReference type="Proteomes" id="UP000265703"/>
    </source>
</evidence>
<sequence length="222" mass="26728">MTKRGFYLFLRIIQLLNLLCIIGLEITQLILFKIYNDMKQLDYTTSWKGWFESFKQHGIKYFYYVVIIITLLYILYNLITFVRRWKTGPHQSVIFIEMYVLYIRTFKFLCTSHIKLNFISIYSFFLLLWLAIGFTSIYPIYFDNPNLDCNLIEEFRNLPSRLTECHTYLASMGLGWFMAFLFLLTTIHSVYLWSQRDNIRYQIAQNEKDKDVPYPNPDNPVV</sequence>
<protein>
    <submittedName>
        <fullName evidence="2">Uncharacterized protein</fullName>
    </submittedName>
</protein>
<feature type="transmembrane region" description="Helical" evidence="1">
    <location>
        <begin position="121"/>
        <end position="141"/>
    </location>
</feature>
<comment type="caution">
    <text evidence="2">The sequence shown here is derived from an EMBL/GenBank/DDBJ whole genome shotgun (WGS) entry which is preliminary data.</text>
</comment>
<reference evidence="2 3" key="1">
    <citation type="submission" date="2018-06" db="EMBL/GenBank/DDBJ databases">
        <title>Comparative genomics reveals the genomic features of Rhizophagus irregularis, R. cerebriforme, R. diaphanum and Gigaspora rosea, and their symbiotic lifestyle signature.</title>
        <authorList>
            <person name="Morin E."/>
            <person name="San Clemente H."/>
            <person name="Chen E.C.H."/>
            <person name="De La Providencia I."/>
            <person name="Hainaut M."/>
            <person name="Kuo A."/>
            <person name="Kohler A."/>
            <person name="Murat C."/>
            <person name="Tang N."/>
            <person name="Roy S."/>
            <person name="Loubradou J."/>
            <person name="Henrissat B."/>
            <person name="Grigoriev I.V."/>
            <person name="Corradi N."/>
            <person name="Roux C."/>
            <person name="Martin F.M."/>
        </authorList>
    </citation>
    <scope>NUCLEOTIDE SEQUENCE [LARGE SCALE GENOMIC DNA]</scope>
    <source>
        <strain evidence="2 3">DAOM 227022</strain>
    </source>
</reference>